<organism evidence="1">
    <name type="scientific">Anguilla anguilla</name>
    <name type="common">European freshwater eel</name>
    <name type="synonym">Muraena anguilla</name>
    <dbReference type="NCBI Taxonomy" id="7936"/>
    <lineage>
        <taxon>Eukaryota</taxon>
        <taxon>Metazoa</taxon>
        <taxon>Chordata</taxon>
        <taxon>Craniata</taxon>
        <taxon>Vertebrata</taxon>
        <taxon>Euteleostomi</taxon>
        <taxon>Actinopterygii</taxon>
        <taxon>Neopterygii</taxon>
        <taxon>Teleostei</taxon>
        <taxon>Anguilliformes</taxon>
        <taxon>Anguillidae</taxon>
        <taxon>Anguilla</taxon>
    </lineage>
</organism>
<dbReference type="EMBL" id="GBXM01009205">
    <property type="protein sequence ID" value="JAH99372.1"/>
    <property type="molecule type" value="Transcribed_RNA"/>
</dbReference>
<reference evidence="1" key="1">
    <citation type="submission" date="2014-11" db="EMBL/GenBank/DDBJ databases">
        <authorList>
            <person name="Amaro Gonzalez C."/>
        </authorList>
    </citation>
    <scope>NUCLEOTIDE SEQUENCE</scope>
</reference>
<protein>
    <submittedName>
        <fullName evidence="1">Uncharacterized protein</fullName>
    </submittedName>
</protein>
<name>A0A0E9X9F7_ANGAN</name>
<evidence type="ECO:0000313" key="1">
    <source>
        <dbReference type="EMBL" id="JAH99372.1"/>
    </source>
</evidence>
<accession>A0A0E9X9F7</accession>
<sequence>MVLICPSDLSPGPR</sequence>
<reference evidence="1" key="2">
    <citation type="journal article" date="2015" name="Fish Shellfish Immunol.">
        <title>Early steps in the European eel (Anguilla anguilla)-Vibrio vulnificus interaction in the gills: Role of the RtxA13 toxin.</title>
        <authorList>
            <person name="Callol A."/>
            <person name="Pajuelo D."/>
            <person name="Ebbesson L."/>
            <person name="Teles M."/>
            <person name="MacKenzie S."/>
            <person name="Amaro C."/>
        </authorList>
    </citation>
    <scope>NUCLEOTIDE SEQUENCE</scope>
</reference>
<proteinExistence type="predicted"/>